<keyword evidence="3" id="KW-0472">Membrane</keyword>
<evidence type="ECO:0000256" key="3">
    <source>
        <dbReference type="SAM" id="Phobius"/>
    </source>
</evidence>
<feature type="transmembrane region" description="Helical" evidence="3">
    <location>
        <begin position="234"/>
        <end position="254"/>
    </location>
</feature>
<dbReference type="EMBL" id="QLII01000001">
    <property type="protein sequence ID" value="RAI77116.1"/>
    <property type="molecule type" value="Genomic_DNA"/>
</dbReference>
<feature type="region of interest" description="Disordered" evidence="2">
    <location>
        <begin position="1"/>
        <end position="79"/>
    </location>
</feature>
<reference evidence="4 5" key="1">
    <citation type="submission" date="2018-06" db="EMBL/GenBank/DDBJ databases">
        <title>Spirosoma sp. HMF3257 Genome sequencing and assembly.</title>
        <authorList>
            <person name="Kang H."/>
            <person name="Cha I."/>
            <person name="Kim H."/>
            <person name="Kang J."/>
            <person name="Joh K."/>
        </authorList>
    </citation>
    <scope>NUCLEOTIDE SEQUENCE [LARGE SCALE GENOMIC DNA]</scope>
    <source>
        <strain evidence="4 5">HMF3257</strain>
    </source>
</reference>
<dbReference type="Proteomes" id="UP000249016">
    <property type="component" value="Unassembled WGS sequence"/>
</dbReference>
<accession>A0A327NT42</accession>
<name>A0A327NT42_9BACT</name>
<keyword evidence="1" id="KW-0175">Coiled coil</keyword>
<feature type="region of interest" description="Disordered" evidence="2">
    <location>
        <begin position="260"/>
        <end position="284"/>
    </location>
</feature>
<feature type="compositionally biased region" description="Low complexity" evidence="2">
    <location>
        <begin position="1"/>
        <end position="27"/>
    </location>
</feature>
<evidence type="ECO:0000256" key="2">
    <source>
        <dbReference type="SAM" id="MobiDB-lite"/>
    </source>
</evidence>
<evidence type="ECO:0000256" key="1">
    <source>
        <dbReference type="SAM" id="Coils"/>
    </source>
</evidence>
<evidence type="ECO:0000313" key="4">
    <source>
        <dbReference type="EMBL" id="RAI77116.1"/>
    </source>
</evidence>
<keyword evidence="5" id="KW-1185">Reference proteome</keyword>
<organism evidence="4 5">
    <name type="scientific">Spirosoma telluris</name>
    <dbReference type="NCBI Taxonomy" id="2183553"/>
    <lineage>
        <taxon>Bacteria</taxon>
        <taxon>Pseudomonadati</taxon>
        <taxon>Bacteroidota</taxon>
        <taxon>Cytophagia</taxon>
        <taxon>Cytophagales</taxon>
        <taxon>Cytophagaceae</taxon>
        <taxon>Spirosoma</taxon>
    </lineage>
</organism>
<dbReference type="AlphaFoldDB" id="A0A327NT42"/>
<evidence type="ECO:0000313" key="5">
    <source>
        <dbReference type="Proteomes" id="UP000249016"/>
    </source>
</evidence>
<proteinExistence type="predicted"/>
<protein>
    <submittedName>
        <fullName evidence="4">Uncharacterized protein</fullName>
    </submittedName>
</protein>
<comment type="caution">
    <text evidence="4">The sequence shown here is derived from an EMBL/GenBank/DDBJ whole genome shotgun (WGS) entry which is preliminary data.</text>
</comment>
<feature type="coiled-coil region" evidence="1">
    <location>
        <begin position="184"/>
        <end position="211"/>
    </location>
</feature>
<keyword evidence="3" id="KW-0812">Transmembrane</keyword>
<keyword evidence="3" id="KW-1133">Transmembrane helix</keyword>
<sequence length="284" mass="30029">MAVTNPAAKTKPTTATVAAPPTITPAKSPLIKPDTARSLALNKTPTPANPEQEPKEPLASITMKQRKAKAGSVLQSDSAQRVTDQIAGLQSSKPSALPSKMPSLMSVLRKDSVDMATTELYIKPQPETKKVESLVKAPKAPPIGPELAKSLNSEDKKLKARYRMQGWLQIAAGVAGLAGSYLAYSAIKTDYDAYSAKMEKLNTEYSNWQAVSRQPLGTAVTPLSMTSYGKPATYGVYAGGAISLGAVINGIRFLGKAGKIKSKSNPSLPNTIPSPPPTIISNKK</sequence>
<feature type="transmembrane region" description="Helical" evidence="3">
    <location>
        <begin position="166"/>
        <end position="187"/>
    </location>
</feature>
<gene>
    <name evidence="4" type="ORF">HMF3257_28310</name>
</gene>